<comment type="caution">
    <text evidence="2">The sequence shown here is derived from an EMBL/GenBank/DDBJ whole genome shotgun (WGS) entry which is preliminary data.</text>
</comment>
<evidence type="ECO:0000313" key="3">
    <source>
        <dbReference type="Proteomes" id="UP000742098"/>
    </source>
</evidence>
<name>A0A921KZN0_9BACT</name>
<proteinExistence type="predicted"/>
<dbReference type="SUPFAM" id="SSF82153">
    <property type="entry name" value="FAS1 domain"/>
    <property type="match status" value="1"/>
</dbReference>
<dbReference type="Gene3D" id="2.30.180.10">
    <property type="entry name" value="FAS1 domain"/>
    <property type="match status" value="1"/>
</dbReference>
<evidence type="ECO:0000313" key="2">
    <source>
        <dbReference type="EMBL" id="HJF70298.1"/>
    </source>
</evidence>
<dbReference type="InterPro" id="IPR036378">
    <property type="entry name" value="FAS1_dom_sf"/>
</dbReference>
<sequence length="199" mass="22426">MNRIWIFLSIVFSCMACTKENFIDTGNASGIFDGSIMEYMRQHPQDWDSTVVVIEWAGLAQLFEGKDPQYPKITFWGPTNLSIIRYMLDNGIKQVKDVEPEVWKSMMLRYVIPGKYKREDFATGDSKTGGDTFTALGGNHLRVYRVLTSYKDIPEAGPAELWVHSSDTGYSVAQVASADIEPDNGIVHSLMYAFTFGKL</sequence>
<protein>
    <submittedName>
        <fullName evidence="2">Fasciclin domain-containing protein</fullName>
    </submittedName>
</protein>
<reference evidence="2" key="1">
    <citation type="journal article" date="2021" name="PeerJ">
        <title>Extensive microbial diversity within the chicken gut microbiome revealed by metagenomics and culture.</title>
        <authorList>
            <person name="Gilroy R."/>
            <person name="Ravi A."/>
            <person name="Getino M."/>
            <person name="Pursley I."/>
            <person name="Horton D.L."/>
            <person name="Alikhan N.F."/>
            <person name="Baker D."/>
            <person name="Gharbi K."/>
            <person name="Hall N."/>
            <person name="Watson M."/>
            <person name="Adriaenssens E.M."/>
            <person name="Foster-Nyarko E."/>
            <person name="Jarju S."/>
            <person name="Secka A."/>
            <person name="Antonio M."/>
            <person name="Oren A."/>
            <person name="Chaudhuri R.R."/>
            <person name="La Ragione R."/>
            <person name="Hildebrand F."/>
            <person name="Pallen M.J."/>
        </authorList>
    </citation>
    <scope>NUCLEOTIDE SEQUENCE</scope>
    <source>
        <strain evidence="2">6966</strain>
    </source>
</reference>
<evidence type="ECO:0000259" key="1">
    <source>
        <dbReference type="PROSITE" id="PS50213"/>
    </source>
</evidence>
<dbReference type="Proteomes" id="UP000742098">
    <property type="component" value="Unassembled WGS sequence"/>
</dbReference>
<dbReference type="PROSITE" id="PS50213">
    <property type="entry name" value="FAS1"/>
    <property type="match status" value="1"/>
</dbReference>
<dbReference type="InterPro" id="IPR000782">
    <property type="entry name" value="FAS1_domain"/>
</dbReference>
<organism evidence="2 3">
    <name type="scientific">Butyricimonas virosa</name>
    <dbReference type="NCBI Taxonomy" id="544645"/>
    <lineage>
        <taxon>Bacteria</taxon>
        <taxon>Pseudomonadati</taxon>
        <taxon>Bacteroidota</taxon>
        <taxon>Bacteroidia</taxon>
        <taxon>Bacteroidales</taxon>
        <taxon>Odoribacteraceae</taxon>
        <taxon>Butyricimonas</taxon>
    </lineage>
</organism>
<dbReference type="AlphaFoldDB" id="A0A921KZN0"/>
<feature type="domain" description="FAS1" evidence="1">
    <location>
        <begin position="33"/>
        <end position="194"/>
    </location>
</feature>
<dbReference type="EMBL" id="DYVS01000104">
    <property type="protein sequence ID" value="HJF70298.1"/>
    <property type="molecule type" value="Genomic_DNA"/>
</dbReference>
<accession>A0A921KZN0</accession>
<reference evidence="2" key="2">
    <citation type="submission" date="2021-09" db="EMBL/GenBank/DDBJ databases">
        <authorList>
            <person name="Gilroy R."/>
        </authorList>
    </citation>
    <scope>NUCLEOTIDE SEQUENCE</scope>
    <source>
        <strain evidence="2">6966</strain>
    </source>
</reference>
<gene>
    <name evidence="2" type="ORF">K8V05_06055</name>
</gene>
<dbReference type="Pfam" id="PF02469">
    <property type="entry name" value="Fasciclin"/>
    <property type="match status" value="1"/>
</dbReference>